<dbReference type="RefSeq" id="XP_022104854.1">
    <property type="nucleotide sequence ID" value="XM_022249162.1"/>
</dbReference>
<dbReference type="OrthoDB" id="339325at2759"/>
<dbReference type="RefSeq" id="XP_022104853.1">
    <property type="nucleotide sequence ID" value="XM_022249161.1"/>
</dbReference>
<dbReference type="PANTHER" id="PTHR24123:SF141">
    <property type="entry name" value="ANKYRIN 2, ISOFORM U"/>
    <property type="match status" value="1"/>
</dbReference>
<dbReference type="OMA" id="YTEAKCG"/>
<dbReference type="InterPro" id="IPR036770">
    <property type="entry name" value="Ankyrin_rpt-contain_sf"/>
</dbReference>
<evidence type="ECO:0000256" key="3">
    <source>
        <dbReference type="PROSITE-ProRule" id="PRU00023"/>
    </source>
</evidence>
<dbReference type="KEGG" id="aplc:110986886"/>
<keyword evidence="1" id="KW-0677">Repeat</keyword>
<dbReference type="Proteomes" id="UP000694845">
    <property type="component" value="Unplaced"/>
</dbReference>
<evidence type="ECO:0000313" key="4">
    <source>
        <dbReference type="Proteomes" id="UP000694845"/>
    </source>
</evidence>
<dbReference type="PROSITE" id="PS50088">
    <property type="entry name" value="ANK_REPEAT"/>
    <property type="match status" value="5"/>
</dbReference>
<dbReference type="AlphaFoldDB" id="A0A8B7ZGS1"/>
<dbReference type="SUPFAM" id="SSF48403">
    <property type="entry name" value="Ankyrin repeat"/>
    <property type="match status" value="1"/>
</dbReference>
<accession>A0A8B7ZGS1</accession>
<proteinExistence type="predicted"/>
<keyword evidence="2 3" id="KW-0040">ANK repeat</keyword>
<feature type="repeat" description="ANK" evidence="3">
    <location>
        <begin position="107"/>
        <end position="139"/>
    </location>
</feature>
<dbReference type="GeneID" id="110986886"/>
<dbReference type="SMART" id="SM00248">
    <property type="entry name" value="ANK"/>
    <property type="match status" value="10"/>
</dbReference>
<feature type="repeat" description="ANK" evidence="3">
    <location>
        <begin position="140"/>
        <end position="172"/>
    </location>
</feature>
<evidence type="ECO:0000313" key="6">
    <source>
        <dbReference type="RefSeq" id="XP_022104854.1"/>
    </source>
</evidence>
<name>A0A8B7ZGS1_ACAPL</name>
<evidence type="ECO:0000256" key="1">
    <source>
        <dbReference type="ARBA" id="ARBA00022737"/>
    </source>
</evidence>
<feature type="repeat" description="ANK" evidence="3">
    <location>
        <begin position="278"/>
        <end position="311"/>
    </location>
</feature>
<protein>
    <submittedName>
        <fullName evidence="5 6">Serine/threonine-protein kinase TNNI3K-like</fullName>
    </submittedName>
</protein>
<dbReference type="InterPro" id="IPR051165">
    <property type="entry name" value="Multifunctional_ANK_Repeat"/>
</dbReference>
<keyword evidence="4" id="KW-1185">Reference proteome</keyword>
<evidence type="ECO:0000256" key="2">
    <source>
        <dbReference type="ARBA" id="ARBA00023043"/>
    </source>
</evidence>
<reference evidence="5 6" key="1">
    <citation type="submission" date="2025-04" db="UniProtKB">
        <authorList>
            <consortium name="RefSeq"/>
        </authorList>
    </citation>
    <scope>IDENTIFICATION</scope>
</reference>
<evidence type="ECO:0000313" key="5">
    <source>
        <dbReference type="RefSeq" id="XP_022104853.1"/>
    </source>
</evidence>
<feature type="repeat" description="ANK" evidence="3">
    <location>
        <begin position="348"/>
        <end position="380"/>
    </location>
</feature>
<sequence length="423" mass="46143">MGAYKSRPMSSCSEAWLKRVRDSYITLRARVTQDMTVSKDKELSALQQACCNDDIDEILQLISETNIHERTSNGLTLLHLCCLDGGCKSVIRFLARVGAFINSLSVRGFTALHVASFKGDIELVGDLLMGGADVGRMGYASITALHLACLCGHAQVAELLLRYDADPHAQDALMFTPLHCACFCGHDQVVKCLINHSADINMSSEVGLCPLHLACSKGFLTVAKLLITGRKNNKADVNAYDNEKNTPLHYSARTGHIVTLNHLLDPACGVKGQEVNIYGDTALHVACYHGRLDVTKELVLRLGQECLAVENIFSETPLHSACTYGKNLDIVRFLVEQPGVDVNHQGRDGHTALHSACYHGHIQVVQLLLDHGANVELACSEDVISSHAQRQTCLDWAEKGGHDGIVALLKKVSQEMLPRNGED</sequence>
<dbReference type="Pfam" id="PF00023">
    <property type="entry name" value="Ank"/>
    <property type="match status" value="1"/>
</dbReference>
<dbReference type="InterPro" id="IPR002110">
    <property type="entry name" value="Ankyrin_rpt"/>
</dbReference>
<gene>
    <name evidence="5 6" type="primary">LOC110986886</name>
</gene>
<dbReference type="Gene3D" id="1.25.40.20">
    <property type="entry name" value="Ankyrin repeat-containing domain"/>
    <property type="match status" value="4"/>
</dbReference>
<dbReference type="Pfam" id="PF12796">
    <property type="entry name" value="Ank_2"/>
    <property type="match status" value="3"/>
</dbReference>
<feature type="repeat" description="ANK" evidence="3">
    <location>
        <begin position="173"/>
        <end position="205"/>
    </location>
</feature>
<dbReference type="PROSITE" id="PS50297">
    <property type="entry name" value="ANK_REP_REGION"/>
    <property type="match status" value="5"/>
</dbReference>
<organism evidence="4 5">
    <name type="scientific">Acanthaster planci</name>
    <name type="common">Crown-of-thorns starfish</name>
    <dbReference type="NCBI Taxonomy" id="133434"/>
    <lineage>
        <taxon>Eukaryota</taxon>
        <taxon>Metazoa</taxon>
        <taxon>Echinodermata</taxon>
        <taxon>Eleutherozoa</taxon>
        <taxon>Asterozoa</taxon>
        <taxon>Asteroidea</taxon>
        <taxon>Valvatacea</taxon>
        <taxon>Valvatida</taxon>
        <taxon>Acanthasteridae</taxon>
        <taxon>Acanthaster</taxon>
    </lineage>
</organism>
<dbReference type="PRINTS" id="PR01415">
    <property type="entry name" value="ANKYRIN"/>
</dbReference>
<dbReference type="PANTHER" id="PTHR24123">
    <property type="entry name" value="ANKYRIN REPEAT-CONTAINING"/>
    <property type="match status" value="1"/>
</dbReference>